<proteinExistence type="predicted"/>
<keyword evidence="1" id="KW-1133">Transmembrane helix</keyword>
<feature type="transmembrane region" description="Helical" evidence="1">
    <location>
        <begin position="71"/>
        <end position="92"/>
    </location>
</feature>
<name>A0A9D4YSH4_CHLVU</name>
<feature type="transmembrane region" description="Helical" evidence="1">
    <location>
        <begin position="104"/>
        <end position="123"/>
    </location>
</feature>
<evidence type="ECO:0000256" key="1">
    <source>
        <dbReference type="SAM" id="Phobius"/>
    </source>
</evidence>
<dbReference type="AlphaFoldDB" id="A0A9D4YSH4"/>
<comment type="caution">
    <text evidence="2">The sequence shown here is derived from an EMBL/GenBank/DDBJ whole genome shotgun (WGS) entry which is preliminary data.</text>
</comment>
<feature type="transmembrane region" description="Helical" evidence="1">
    <location>
        <begin position="35"/>
        <end position="59"/>
    </location>
</feature>
<organism evidence="2 3">
    <name type="scientific">Chlorella vulgaris</name>
    <name type="common">Green alga</name>
    <dbReference type="NCBI Taxonomy" id="3077"/>
    <lineage>
        <taxon>Eukaryota</taxon>
        <taxon>Viridiplantae</taxon>
        <taxon>Chlorophyta</taxon>
        <taxon>core chlorophytes</taxon>
        <taxon>Trebouxiophyceae</taxon>
        <taxon>Chlorellales</taxon>
        <taxon>Chlorellaceae</taxon>
        <taxon>Chlorella clade</taxon>
        <taxon>Chlorella</taxon>
    </lineage>
</organism>
<dbReference type="EMBL" id="SIDB01000014">
    <property type="protein sequence ID" value="KAI3423862.1"/>
    <property type="molecule type" value="Genomic_DNA"/>
</dbReference>
<keyword evidence="1" id="KW-0472">Membrane</keyword>
<reference evidence="2" key="1">
    <citation type="journal article" date="2019" name="Plant J.">
        <title>Chlorella vulgaris genome assembly and annotation reveals the molecular basis for metabolic acclimation to high light conditions.</title>
        <authorList>
            <person name="Cecchin M."/>
            <person name="Marcolungo L."/>
            <person name="Rossato M."/>
            <person name="Girolomoni L."/>
            <person name="Cosentino E."/>
            <person name="Cuine S."/>
            <person name="Li-Beisson Y."/>
            <person name="Delledonne M."/>
            <person name="Ballottari M."/>
        </authorList>
    </citation>
    <scope>NUCLEOTIDE SEQUENCE</scope>
    <source>
        <strain evidence="2">211/11P</strain>
    </source>
</reference>
<evidence type="ECO:0000313" key="2">
    <source>
        <dbReference type="EMBL" id="KAI3423862.1"/>
    </source>
</evidence>
<reference evidence="2" key="2">
    <citation type="submission" date="2020-11" db="EMBL/GenBank/DDBJ databases">
        <authorList>
            <person name="Cecchin M."/>
            <person name="Marcolungo L."/>
            <person name="Rossato M."/>
            <person name="Girolomoni L."/>
            <person name="Cosentino E."/>
            <person name="Cuine S."/>
            <person name="Li-Beisson Y."/>
            <person name="Delledonne M."/>
            <person name="Ballottari M."/>
        </authorList>
    </citation>
    <scope>NUCLEOTIDE SEQUENCE</scope>
    <source>
        <strain evidence="2">211/11P</strain>
        <tissue evidence="2">Whole cell</tissue>
    </source>
</reference>
<accession>A0A9D4YSH4</accession>
<feature type="transmembrane region" description="Helical" evidence="1">
    <location>
        <begin position="12"/>
        <end position="29"/>
    </location>
</feature>
<feature type="transmembrane region" description="Helical" evidence="1">
    <location>
        <begin position="204"/>
        <end position="226"/>
    </location>
</feature>
<sequence>MCRHQPASLTGLEAVALVIVFVALFRAVAQPQVNASMLVAVLALTICAAMGLGTSLFAPRWHAQHGSATAVLLRLAVVGLSALPGVAASAWLRQDANTSCALFLWRWLLSSVAAPALLTCLAWELPSRPALAVVALHQVLLACTAADQCGVRLAAIPAIPASGAALLQLDPGSCLDAAAPGLDWPLYFVAPEGMLLWGELSHRAACLAMTLWAQSALGALLPWMLLMGLDARRRAPAARAEEPDVSCAATQAARHRGEGWAVAARAEVAQCVTDMPVSSAAFALQMLSMLLRTACIHVSPR</sequence>
<protein>
    <submittedName>
        <fullName evidence="2">Uncharacterized protein</fullName>
    </submittedName>
</protein>
<evidence type="ECO:0000313" key="3">
    <source>
        <dbReference type="Proteomes" id="UP001055712"/>
    </source>
</evidence>
<keyword evidence="3" id="KW-1185">Reference proteome</keyword>
<gene>
    <name evidence="2" type="ORF">D9Q98_009696</name>
</gene>
<keyword evidence="1" id="KW-0812">Transmembrane</keyword>
<dbReference type="Proteomes" id="UP001055712">
    <property type="component" value="Unassembled WGS sequence"/>
</dbReference>